<dbReference type="PANTHER" id="PTHR47543:SF2">
    <property type="entry name" value="RNA POLYMERASE II TRANSCRIPTION FACTOR SIII SUBUNIT A"/>
    <property type="match status" value="1"/>
</dbReference>
<feature type="compositionally biased region" description="Low complexity" evidence="1">
    <location>
        <begin position="93"/>
        <end position="102"/>
    </location>
</feature>
<reference evidence="2 3" key="1">
    <citation type="journal article" date="2018" name="Plant J.">
        <title>Genome sequences of Chlorella sorokiniana UTEX 1602 and Micractinium conductrix SAG 241.80: implications to maltose excretion by a green alga.</title>
        <authorList>
            <person name="Arriola M.B."/>
            <person name="Velmurugan N."/>
            <person name="Zhang Y."/>
            <person name="Plunkett M.H."/>
            <person name="Hondzo H."/>
            <person name="Barney B.M."/>
        </authorList>
    </citation>
    <scope>NUCLEOTIDE SEQUENCE [LARGE SCALE GENOMIC DNA]</scope>
    <source>
        <strain evidence="3">UTEX 1602</strain>
    </source>
</reference>
<feature type="region of interest" description="Disordered" evidence="1">
    <location>
        <begin position="77"/>
        <end position="102"/>
    </location>
</feature>
<feature type="compositionally biased region" description="Basic and acidic residues" evidence="1">
    <location>
        <begin position="134"/>
        <end position="143"/>
    </location>
</feature>
<protein>
    <submittedName>
        <fullName evidence="2">Transcription elongation factor B polypeptide 3</fullName>
    </submittedName>
</protein>
<dbReference type="Proteomes" id="UP000239899">
    <property type="component" value="Unassembled WGS sequence"/>
</dbReference>
<comment type="caution">
    <text evidence="2">The sequence shown here is derived from an EMBL/GenBank/DDBJ whole genome shotgun (WGS) entry which is preliminary data.</text>
</comment>
<dbReference type="STRING" id="3076.A0A2P6THQ4"/>
<dbReference type="GO" id="GO:0070449">
    <property type="term" value="C:elongin complex"/>
    <property type="evidence" value="ECO:0007669"/>
    <property type="project" value="InterPro"/>
</dbReference>
<dbReference type="OrthoDB" id="21513at2759"/>
<dbReference type="EMBL" id="LHPG02000015">
    <property type="protein sequence ID" value="PRW33814.1"/>
    <property type="molecule type" value="Genomic_DNA"/>
</dbReference>
<name>A0A2P6THQ4_CHLSO</name>
<evidence type="ECO:0000313" key="2">
    <source>
        <dbReference type="EMBL" id="PRW33814.1"/>
    </source>
</evidence>
<dbReference type="PANTHER" id="PTHR47543">
    <property type="entry name" value="OS08G0169600 PROTEIN"/>
    <property type="match status" value="1"/>
</dbReference>
<accession>A0A2P6THQ4</accession>
<organism evidence="2 3">
    <name type="scientific">Chlorella sorokiniana</name>
    <name type="common">Freshwater green alga</name>
    <dbReference type="NCBI Taxonomy" id="3076"/>
    <lineage>
        <taxon>Eukaryota</taxon>
        <taxon>Viridiplantae</taxon>
        <taxon>Chlorophyta</taxon>
        <taxon>core chlorophytes</taxon>
        <taxon>Trebouxiophyceae</taxon>
        <taxon>Chlorellales</taxon>
        <taxon>Chlorellaceae</taxon>
        <taxon>Chlorella clade</taxon>
        <taxon>Chlorella</taxon>
    </lineage>
</organism>
<dbReference type="Pfam" id="PF06881">
    <property type="entry name" value="Elongin_A"/>
    <property type="match status" value="1"/>
</dbReference>
<feature type="region of interest" description="Disordered" evidence="1">
    <location>
        <begin position="134"/>
        <end position="234"/>
    </location>
</feature>
<dbReference type="Gene3D" id="6.10.250.3180">
    <property type="match status" value="1"/>
</dbReference>
<dbReference type="GO" id="GO:0003746">
    <property type="term" value="F:translation elongation factor activity"/>
    <property type="evidence" value="ECO:0007669"/>
    <property type="project" value="UniProtKB-KW"/>
</dbReference>
<evidence type="ECO:0000313" key="3">
    <source>
        <dbReference type="Proteomes" id="UP000239899"/>
    </source>
</evidence>
<dbReference type="GO" id="GO:0006368">
    <property type="term" value="P:transcription elongation by RNA polymerase II"/>
    <property type="evidence" value="ECO:0007669"/>
    <property type="project" value="InterPro"/>
</dbReference>
<sequence length="234" mass="25343">MVVPTLQRLAVATLIRFRDALGDIGYAPVELLQDVLAACSPQQLATIEDETLAGTGRTLKPWTWDLWREHWQRQFAGSFGAPASGTPPPLPPAAEVAEGEPGVQPADYRALYERCQAELEQKRAESGARLRALREQAEQERQARHTQVVDAGTMPGRRRRQQQRPGPASSGGRGGSASHRAQPAQQLSYKRAAERSSGGSKGGGGRGTQPPAKKPRPQQQAEGQLVEVDLFDGL</sequence>
<keyword evidence="2" id="KW-0648">Protein biosynthesis</keyword>
<keyword evidence="3" id="KW-1185">Reference proteome</keyword>
<keyword evidence="2" id="KW-0251">Elongation factor</keyword>
<proteinExistence type="predicted"/>
<dbReference type="InterPro" id="IPR010684">
    <property type="entry name" value="RNA_pol_II_trans_fac_SIII_A"/>
</dbReference>
<evidence type="ECO:0000256" key="1">
    <source>
        <dbReference type="SAM" id="MobiDB-lite"/>
    </source>
</evidence>
<dbReference type="AlphaFoldDB" id="A0A2P6THQ4"/>
<gene>
    <name evidence="2" type="ORF">C2E21_7463</name>
</gene>